<protein>
    <submittedName>
        <fullName evidence="4">CNH domain-containing protein</fullName>
    </submittedName>
</protein>
<gene>
    <name evidence="2" type="ORF">HPBE_LOCUS15405</name>
</gene>
<proteinExistence type="predicted"/>
<dbReference type="InterPro" id="IPR052434">
    <property type="entry name" value="Tectonic-like_complex_comp"/>
</dbReference>
<dbReference type="GO" id="GO:1904491">
    <property type="term" value="P:protein localization to ciliary transition zone"/>
    <property type="evidence" value="ECO:0007669"/>
    <property type="project" value="TreeGrafter"/>
</dbReference>
<dbReference type="PANTHER" id="PTHR20837:SF0">
    <property type="entry name" value="COILED-COIL AND C2 DOMAIN-CONTAINING PROTEIN 2A"/>
    <property type="match status" value="1"/>
</dbReference>
<organism evidence="3 4">
    <name type="scientific">Heligmosomoides polygyrus</name>
    <name type="common">Parasitic roundworm</name>
    <dbReference type="NCBI Taxonomy" id="6339"/>
    <lineage>
        <taxon>Eukaryota</taxon>
        <taxon>Metazoa</taxon>
        <taxon>Ecdysozoa</taxon>
        <taxon>Nematoda</taxon>
        <taxon>Chromadorea</taxon>
        <taxon>Rhabditida</taxon>
        <taxon>Rhabditina</taxon>
        <taxon>Rhabditomorpha</taxon>
        <taxon>Strongyloidea</taxon>
        <taxon>Heligmosomidae</taxon>
        <taxon>Heligmosomoides</taxon>
    </lineage>
</organism>
<dbReference type="WBParaSite" id="HPBE_0001540601-mRNA-1">
    <property type="protein sequence ID" value="HPBE_0001540601-mRNA-1"/>
    <property type="gene ID" value="HPBE_0001540601"/>
</dbReference>
<keyword evidence="3" id="KW-1185">Reference proteome</keyword>
<dbReference type="GO" id="GO:1905515">
    <property type="term" value="P:non-motile cilium assembly"/>
    <property type="evidence" value="ECO:0007669"/>
    <property type="project" value="TreeGrafter"/>
</dbReference>
<sequence>MVPFVTDAALFPGSTDLWTSAEKFQFLSLGCGDEEEHAVLLCCWLLSLQIPSCLVLGSALPEGSKAAYVFVNLPDGIYLVNPCDGMARTLSFSPLLCCYCKYAFRICLRIDGCYVSNDFGGNRYYAEKHLWEHSAKFTSQPVAVRSQCEFRSGVCANRIYDLRHFGS</sequence>
<reference evidence="2 3" key="1">
    <citation type="submission" date="2018-11" db="EMBL/GenBank/DDBJ databases">
        <authorList>
            <consortium name="Pathogen Informatics"/>
        </authorList>
    </citation>
    <scope>NUCLEOTIDE SEQUENCE [LARGE SCALE GENOMIC DNA]</scope>
</reference>
<dbReference type="AlphaFoldDB" id="A0A183G2A2"/>
<dbReference type="EMBL" id="UZAH01028838">
    <property type="protein sequence ID" value="VDP02677.1"/>
    <property type="molecule type" value="Genomic_DNA"/>
</dbReference>
<feature type="domain" description="CEP76/DRC7 peptidase-like" evidence="1">
    <location>
        <begin position="16"/>
        <end position="87"/>
    </location>
</feature>
<name>A0A183G2A2_HELPZ</name>
<dbReference type="Pfam" id="PF24656">
    <property type="entry name" value="CEPT76_peptidase"/>
    <property type="match status" value="1"/>
</dbReference>
<dbReference type="Proteomes" id="UP000050761">
    <property type="component" value="Unassembled WGS sequence"/>
</dbReference>
<dbReference type="InterPro" id="IPR056290">
    <property type="entry name" value="CEPT76/DRC7_peptidase-like_dom"/>
</dbReference>
<evidence type="ECO:0000313" key="4">
    <source>
        <dbReference type="WBParaSite" id="HPBE_0001540601-mRNA-1"/>
    </source>
</evidence>
<accession>A0A3P7ZLI0</accession>
<accession>A0A183G2A2</accession>
<evidence type="ECO:0000313" key="2">
    <source>
        <dbReference type="EMBL" id="VDP02677.1"/>
    </source>
</evidence>
<evidence type="ECO:0000313" key="3">
    <source>
        <dbReference type="Proteomes" id="UP000050761"/>
    </source>
</evidence>
<dbReference type="OrthoDB" id="2162143at2759"/>
<dbReference type="GO" id="GO:0035869">
    <property type="term" value="C:ciliary transition zone"/>
    <property type="evidence" value="ECO:0007669"/>
    <property type="project" value="TreeGrafter"/>
</dbReference>
<reference evidence="4" key="2">
    <citation type="submission" date="2019-09" db="UniProtKB">
        <authorList>
            <consortium name="WormBaseParasite"/>
        </authorList>
    </citation>
    <scope>IDENTIFICATION</scope>
</reference>
<evidence type="ECO:0000259" key="1">
    <source>
        <dbReference type="Pfam" id="PF24656"/>
    </source>
</evidence>
<dbReference type="PANTHER" id="PTHR20837">
    <property type="entry name" value="CENTROSOMAL PROTEIN-RELATED"/>
    <property type="match status" value="1"/>
</dbReference>